<dbReference type="PANTHER" id="PTHR33427:SF2">
    <property type="entry name" value="TRICHOHYALIN"/>
    <property type="match status" value="1"/>
</dbReference>
<dbReference type="CDD" id="cd00085">
    <property type="entry name" value="HNHc"/>
    <property type="match status" value="1"/>
</dbReference>
<reference evidence="1" key="1">
    <citation type="submission" date="2019-06" db="EMBL/GenBank/DDBJ databases">
        <title>Complete genome sequence of Methylogaea oryzae strain JCM16910.</title>
        <authorList>
            <person name="Asakawa S."/>
        </authorList>
    </citation>
    <scope>NUCLEOTIDE SEQUENCE</scope>
    <source>
        <strain evidence="1">E10</strain>
    </source>
</reference>
<dbReference type="PANTHER" id="PTHR33427">
    <property type="entry name" value="HNH ENDONUCLEASE"/>
    <property type="match status" value="1"/>
</dbReference>
<dbReference type="AlphaFoldDB" id="A0A8D5AIA5"/>
<dbReference type="InterPro" id="IPR003615">
    <property type="entry name" value="HNH_nuc"/>
</dbReference>
<dbReference type="EMBL" id="AP019782">
    <property type="protein sequence ID" value="BBL72328.1"/>
    <property type="molecule type" value="Genomic_DNA"/>
</dbReference>
<gene>
    <name evidence="1" type="ORF">MoryE10_29340</name>
</gene>
<proteinExistence type="predicted"/>
<evidence type="ECO:0000313" key="1">
    <source>
        <dbReference type="EMBL" id="BBL72328.1"/>
    </source>
</evidence>
<protein>
    <recommendedName>
        <fullName evidence="3">HNH endonuclease</fullName>
    </recommendedName>
</protein>
<sequence>MQTGKPAQTYSPQTVLAVWNRATVVAGRDPKEYRKDCHGNTIRFGDHGNANSPFGWEIDRIVPSARGGGDELSNLQALQWRSSRIKNEFWPWDLAS</sequence>
<dbReference type="Proteomes" id="UP000824988">
    <property type="component" value="Chromosome"/>
</dbReference>
<evidence type="ECO:0000313" key="2">
    <source>
        <dbReference type="Proteomes" id="UP000824988"/>
    </source>
</evidence>
<evidence type="ECO:0008006" key="3">
    <source>
        <dbReference type="Google" id="ProtNLM"/>
    </source>
</evidence>
<keyword evidence="2" id="KW-1185">Reference proteome</keyword>
<organism evidence="1 2">
    <name type="scientific">Methylogaea oryzae</name>
    <dbReference type="NCBI Taxonomy" id="1295382"/>
    <lineage>
        <taxon>Bacteria</taxon>
        <taxon>Pseudomonadati</taxon>
        <taxon>Pseudomonadota</taxon>
        <taxon>Gammaproteobacteria</taxon>
        <taxon>Methylococcales</taxon>
        <taxon>Methylococcaceae</taxon>
        <taxon>Methylogaea</taxon>
    </lineage>
</organism>
<name>A0A8D5AIA5_9GAMM</name>
<accession>A0A8D5AIA5</accession>
<dbReference type="KEGG" id="moz:MoryE10_29340"/>
<dbReference type="RefSeq" id="WP_054773686.1">
    <property type="nucleotide sequence ID" value="NZ_AP019782.1"/>
</dbReference>